<evidence type="ECO:0000313" key="2">
    <source>
        <dbReference type="Proteomes" id="UP000824200"/>
    </source>
</evidence>
<evidence type="ECO:0008006" key="3">
    <source>
        <dbReference type="Google" id="ProtNLM"/>
    </source>
</evidence>
<reference evidence="1" key="2">
    <citation type="journal article" date="2021" name="PeerJ">
        <title>Extensive microbial diversity within the chicken gut microbiome revealed by metagenomics and culture.</title>
        <authorList>
            <person name="Gilroy R."/>
            <person name="Ravi A."/>
            <person name="Getino M."/>
            <person name="Pursley I."/>
            <person name="Horton D.L."/>
            <person name="Alikhan N.F."/>
            <person name="Baker D."/>
            <person name="Gharbi K."/>
            <person name="Hall N."/>
            <person name="Watson M."/>
            <person name="Adriaenssens E.M."/>
            <person name="Foster-Nyarko E."/>
            <person name="Jarju S."/>
            <person name="Secka A."/>
            <person name="Antonio M."/>
            <person name="Oren A."/>
            <person name="Chaudhuri R.R."/>
            <person name="La Ragione R."/>
            <person name="Hildebrand F."/>
            <person name="Pallen M.J."/>
        </authorList>
    </citation>
    <scope>NUCLEOTIDE SEQUENCE</scope>
    <source>
        <strain evidence="1">CHK121-14286</strain>
    </source>
</reference>
<proteinExistence type="predicted"/>
<sequence length="166" mass="19315">MMKRILAILCSVILVVTCCVMVGCDDKETYEMSLMVHCASNTETSYYIENNVYAVFTPYIDTVVLDLYRIEKRYYTLEYACIGGLDYTKDHTDLGFWHSVRDFYNVTGDCHYYVDGVLKTIFSPDENNAFCVENKGYYEMRWTITPIDEELQNIAERTIFLKVNVG</sequence>
<accession>A0A9D1J7R7</accession>
<reference evidence="1" key="1">
    <citation type="submission" date="2020-10" db="EMBL/GenBank/DDBJ databases">
        <authorList>
            <person name="Gilroy R."/>
        </authorList>
    </citation>
    <scope>NUCLEOTIDE SEQUENCE</scope>
    <source>
        <strain evidence="1">CHK121-14286</strain>
    </source>
</reference>
<name>A0A9D1J7R7_9BACT</name>
<protein>
    <recommendedName>
        <fullName evidence="3">Lipoprotein</fullName>
    </recommendedName>
</protein>
<dbReference type="EMBL" id="DVHL01000014">
    <property type="protein sequence ID" value="HIR65571.1"/>
    <property type="molecule type" value="Genomic_DNA"/>
</dbReference>
<evidence type="ECO:0000313" key="1">
    <source>
        <dbReference type="EMBL" id="HIR65571.1"/>
    </source>
</evidence>
<dbReference type="PROSITE" id="PS51257">
    <property type="entry name" value="PROKAR_LIPOPROTEIN"/>
    <property type="match status" value="1"/>
</dbReference>
<dbReference type="Proteomes" id="UP000824200">
    <property type="component" value="Unassembled WGS sequence"/>
</dbReference>
<organism evidence="1 2">
    <name type="scientific">Candidatus Fimimonas gallinarum</name>
    <dbReference type="NCBI Taxonomy" id="2840821"/>
    <lineage>
        <taxon>Bacteria</taxon>
        <taxon>Pseudomonadati</taxon>
        <taxon>Myxococcota</taxon>
        <taxon>Myxococcia</taxon>
        <taxon>Myxococcales</taxon>
        <taxon>Cystobacterineae</taxon>
        <taxon>Myxococcaceae</taxon>
        <taxon>Myxococcaceae incertae sedis</taxon>
        <taxon>Candidatus Fimimonas</taxon>
    </lineage>
</organism>
<dbReference type="AlphaFoldDB" id="A0A9D1J7R7"/>
<gene>
    <name evidence="1" type="ORF">IAC95_01620</name>
</gene>
<comment type="caution">
    <text evidence="1">The sequence shown here is derived from an EMBL/GenBank/DDBJ whole genome shotgun (WGS) entry which is preliminary data.</text>
</comment>